<proteinExistence type="inferred from homology"/>
<dbReference type="GO" id="GO:0046872">
    <property type="term" value="F:metal ion binding"/>
    <property type="evidence" value="ECO:0007669"/>
    <property type="project" value="UniProtKB-KW"/>
</dbReference>
<evidence type="ECO:0000256" key="5">
    <source>
        <dbReference type="ARBA" id="ARBA00022552"/>
    </source>
</evidence>
<keyword evidence="4" id="KW-0963">Cytoplasm</keyword>
<keyword evidence="9" id="KW-0819">tRNA processing</keyword>
<dbReference type="SFLD" id="SFLDF00275">
    <property type="entry name" value="adenosine_C2_methyltransferase"/>
    <property type="match status" value="1"/>
</dbReference>
<keyword evidence="7 14" id="KW-0808">Transferase</keyword>
<dbReference type="Gene3D" id="3.20.20.70">
    <property type="entry name" value="Aldolase class I"/>
    <property type="match status" value="1"/>
</dbReference>
<keyword evidence="5" id="KW-0698">rRNA processing</keyword>
<dbReference type="PROSITE" id="PS51918">
    <property type="entry name" value="RADICAL_SAM"/>
    <property type="match status" value="1"/>
</dbReference>
<evidence type="ECO:0000256" key="12">
    <source>
        <dbReference type="ARBA" id="ARBA00023014"/>
    </source>
</evidence>
<evidence type="ECO:0000256" key="6">
    <source>
        <dbReference type="ARBA" id="ARBA00022603"/>
    </source>
</evidence>
<keyword evidence="11" id="KW-0408">Iron</keyword>
<dbReference type="Pfam" id="PF21016">
    <property type="entry name" value="RlmN_N"/>
    <property type="match status" value="1"/>
</dbReference>
<comment type="caution">
    <text evidence="14">The sequence shown here is derived from an EMBL/GenBank/DDBJ whole genome shotgun (WGS) entry which is preliminary data.</text>
</comment>
<dbReference type="PIRSF" id="PIRSF006004">
    <property type="entry name" value="CHP00048"/>
    <property type="match status" value="1"/>
</dbReference>
<evidence type="ECO:0000259" key="13">
    <source>
        <dbReference type="PROSITE" id="PS51918"/>
    </source>
</evidence>
<evidence type="ECO:0000313" key="14">
    <source>
        <dbReference type="EMBL" id="EKC45990.1"/>
    </source>
</evidence>
<keyword evidence="6 14" id="KW-0489">Methyltransferase</keyword>
<organism evidence="14">
    <name type="scientific">human gut metagenome</name>
    <dbReference type="NCBI Taxonomy" id="408170"/>
    <lineage>
        <taxon>unclassified sequences</taxon>
        <taxon>metagenomes</taxon>
        <taxon>organismal metagenomes</taxon>
    </lineage>
</organism>
<evidence type="ECO:0000256" key="3">
    <source>
        <dbReference type="ARBA" id="ARBA00022485"/>
    </source>
</evidence>
<dbReference type="CDD" id="cd01335">
    <property type="entry name" value="Radical_SAM"/>
    <property type="match status" value="1"/>
</dbReference>
<keyword evidence="8" id="KW-0949">S-adenosyl-L-methionine</keyword>
<dbReference type="NCBIfam" id="TIGR00048">
    <property type="entry name" value="rRNA_mod_RlmN"/>
    <property type="match status" value="1"/>
</dbReference>
<dbReference type="InterPro" id="IPR007197">
    <property type="entry name" value="rSAM"/>
</dbReference>
<evidence type="ECO:0000256" key="8">
    <source>
        <dbReference type="ARBA" id="ARBA00022691"/>
    </source>
</evidence>
<dbReference type="SFLD" id="SFLDS00029">
    <property type="entry name" value="Radical_SAM"/>
    <property type="match status" value="1"/>
</dbReference>
<evidence type="ECO:0000256" key="10">
    <source>
        <dbReference type="ARBA" id="ARBA00022723"/>
    </source>
</evidence>
<dbReference type="EMBL" id="AJWZ01011232">
    <property type="protein sequence ID" value="EKC45990.1"/>
    <property type="molecule type" value="Genomic_DNA"/>
</dbReference>
<comment type="subcellular location">
    <subcellularLocation>
        <location evidence="2">Cytoplasm</location>
    </subcellularLocation>
</comment>
<dbReference type="InterPro" id="IPR058240">
    <property type="entry name" value="rSAM_sf"/>
</dbReference>
<dbReference type="GO" id="GO:0070475">
    <property type="term" value="P:rRNA base methylation"/>
    <property type="evidence" value="ECO:0007669"/>
    <property type="project" value="InterPro"/>
</dbReference>
<dbReference type="InterPro" id="IPR027492">
    <property type="entry name" value="RNA_MTrfase_RlmN"/>
</dbReference>
<reference evidence="14" key="1">
    <citation type="journal article" date="2013" name="Environ. Microbiol.">
        <title>Microbiota from the distal guts of lean and obese adolescents exhibit partial functional redundancy besides clear differences in community structure.</title>
        <authorList>
            <person name="Ferrer M."/>
            <person name="Ruiz A."/>
            <person name="Lanza F."/>
            <person name="Haange S.B."/>
            <person name="Oberbach A."/>
            <person name="Till H."/>
            <person name="Bargiela R."/>
            <person name="Campoy C."/>
            <person name="Segura M.T."/>
            <person name="Richter M."/>
            <person name="von Bergen M."/>
            <person name="Seifert J."/>
            <person name="Suarez A."/>
        </authorList>
    </citation>
    <scope>NUCLEOTIDE SEQUENCE</scope>
</reference>
<dbReference type="AlphaFoldDB" id="K1RX13"/>
<dbReference type="SFLD" id="SFLDG01062">
    <property type="entry name" value="methyltransferase_(Class_A)"/>
    <property type="match status" value="1"/>
</dbReference>
<dbReference type="GO" id="GO:0051539">
    <property type="term" value="F:4 iron, 4 sulfur cluster binding"/>
    <property type="evidence" value="ECO:0007669"/>
    <property type="project" value="UniProtKB-KW"/>
</dbReference>
<accession>K1RX13</accession>
<dbReference type="GO" id="GO:0030488">
    <property type="term" value="P:tRNA methylation"/>
    <property type="evidence" value="ECO:0007669"/>
    <property type="project" value="InterPro"/>
</dbReference>
<dbReference type="GO" id="GO:0008173">
    <property type="term" value="F:RNA methyltransferase activity"/>
    <property type="evidence" value="ECO:0007669"/>
    <property type="project" value="InterPro"/>
</dbReference>
<dbReference type="InterPro" id="IPR040072">
    <property type="entry name" value="Methyltransferase_A"/>
</dbReference>
<dbReference type="HAMAP" id="MF_01849">
    <property type="entry name" value="RNA_methyltr_RlmN"/>
    <property type="match status" value="1"/>
</dbReference>
<keyword evidence="12" id="KW-0411">Iron-sulfur</keyword>
<dbReference type="PANTHER" id="PTHR30544:SF5">
    <property type="entry name" value="RADICAL SAM CORE DOMAIN-CONTAINING PROTEIN"/>
    <property type="match status" value="1"/>
</dbReference>
<comment type="cofactor">
    <cofactor evidence="1">
        <name>[4Fe-4S] cluster</name>
        <dbReference type="ChEBI" id="CHEBI:49883"/>
    </cofactor>
</comment>
<evidence type="ECO:0000256" key="9">
    <source>
        <dbReference type="ARBA" id="ARBA00022694"/>
    </source>
</evidence>
<dbReference type="SUPFAM" id="SSF102114">
    <property type="entry name" value="Radical SAM enzymes"/>
    <property type="match status" value="1"/>
</dbReference>
<evidence type="ECO:0000256" key="4">
    <source>
        <dbReference type="ARBA" id="ARBA00022490"/>
    </source>
</evidence>
<dbReference type="InterPro" id="IPR013785">
    <property type="entry name" value="Aldolase_TIM"/>
</dbReference>
<keyword evidence="10" id="KW-0479">Metal-binding</keyword>
<evidence type="ECO:0000256" key="1">
    <source>
        <dbReference type="ARBA" id="ARBA00001966"/>
    </source>
</evidence>
<evidence type="ECO:0000256" key="11">
    <source>
        <dbReference type="ARBA" id="ARBA00023004"/>
    </source>
</evidence>
<keyword evidence="3" id="KW-0004">4Fe-4S</keyword>
<dbReference type="Pfam" id="PF04055">
    <property type="entry name" value="Radical_SAM"/>
    <property type="match status" value="1"/>
</dbReference>
<evidence type="ECO:0000256" key="2">
    <source>
        <dbReference type="ARBA" id="ARBA00004496"/>
    </source>
</evidence>
<dbReference type="Gene3D" id="1.10.150.530">
    <property type="match status" value="1"/>
</dbReference>
<dbReference type="InterPro" id="IPR004383">
    <property type="entry name" value="rRNA_lsu_MTrfase_RlmN/Cfr"/>
</dbReference>
<dbReference type="PANTHER" id="PTHR30544">
    <property type="entry name" value="23S RRNA METHYLTRANSFERASE"/>
    <property type="match status" value="1"/>
</dbReference>
<dbReference type="FunFam" id="3.20.20.70:FF:000014">
    <property type="entry name" value="Probable dual-specificity RNA methyltransferase RlmN"/>
    <property type="match status" value="1"/>
</dbReference>
<dbReference type="GO" id="GO:0005737">
    <property type="term" value="C:cytoplasm"/>
    <property type="evidence" value="ECO:0007669"/>
    <property type="project" value="UniProtKB-SubCell"/>
</dbReference>
<name>K1RX13_9ZZZZ</name>
<feature type="domain" description="Radical SAM core" evidence="13">
    <location>
        <begin position="97"/>
        <end position="327"/>
    </location>
</feature>
<sequence length="342" mass="39757">MITVTIYDLTKEELEKYFLDHNDKKFRATQLFSWLYQKKVKSYAEITDIKKETLSMLENDLPLKRVEKVNVERDKDVNKYLFELSDKEHIEAVLMRHDYGNSICVSSQVGCNMGCKFCESGRRKKVRNLTAGEIVSQVLEVEEDINERITHVVLMGIGEPFDNYEEIIKFIKIINDPKGLAIGSRHITVSTSGIIPKIEEFKNLNLQVNLAISLHAPNDKLRTSIMPINKAYPLEKLIKSVKEYVSKTNRRVTFEYIMLKNVNDTEECAKELSNLLKNINCYVNLIPYNETENIEYERSNMFQIMKFYDILKKNNVNVTIRREFGSKISAACGQLRSKKEEL</sequence>
<dbReference type="InterPro" id="IPR048641">
    <property type="entry name" value="RlmN_N"/>
</dbReference>
<gene>
    <name evidence="14" type="ORF">OBE_16522</name>
</gene>
<protein>
    <submittedName>
        <fullName evidence="14">Ribosomal RNA large subunit methyltransferase N</fullName>
    </submittedName>
</protein>
<evidence type="ECO:0000256" key="7">
    <source>
        <dbReference type="ARBA" id="ARBA00022679"/>
    </source>
</evidence>